<dbReference type="SUPFAM" id="SSF48452">
    <property type="entry name" value="TPR-like"/>
    <property type="match status" value="1"/>
</dbReference>
<keyword evidence="5" id="KW-0539">Nucleus</keyword>
<keyword evidence="4" id="KW-0508">mRNA splicing</keyword>
<evidence type="ECO:0000313" key="7">
    <source>
        <dbReference type="EMBL" id="KAH3662090.1"/>
    </source>
</evidence>
<comment type="similarity">
    <text evidence="6">Belongs to the PRP39 family.</text>
</comment>
<organism evidence="7 8">
    <name type="scientific">Ogataea philodendri</name>
    <dbReference type="NCBI Taxonomy" id="1378263"/>
    <lineage>
        <taxon>Eukaryota</taxon>
        <taxon>Fungi</taxon>
        <taxon>Dikarya</taxon>
        <taxon>Ascomycota</taxon>
        <taxon>Saccharomycotina</taxon>
        <taxon>Pichiomycetes</taxon>
        <taxon>Pichiales</taxon>
        <taxon>Pichiaceae</taxon>
        <taxon>Ogataea</taxon>
    </lineage>
</organism>
<dbReference type="SMART" id="SM00386">
    <property type="entry name" value="HAT"/>
    <property type="match status" value="5"/>
</dbReference>
<dbReference type="PANTHER" id="PTHR17204">
    <property type="entry name" value="PRE-MRNA PROCESSING PROTEIN PRP39-RELATED"/>
    <property type="match status" value="1"/>
</dbReference>
<dbReference type="Pfam" id="PF23241">
    <property type="entry name" value="HAT_PRP39_C"/>
    <property type="match status" value="1"/>
</dbReference>
<evidence type="ECO:0008006" key="9">
    <source>
        <dbReference type="Google" id="ProtNLM"/>
    </source>
</evidence>
<dbReference type="RefSeq" id="XP_046059194.1">
    <property type="nucleotide sequence ID" value="XM_046207541.1"/>
</dbReference>
<evidence type="ECO:0000256" key="6">
    <source>
        <dbReference type="ARBA" id="ARBA00038019"/>
    </source>
</evidence>
<gene>
    <name evidence="7" type="ORF">OGAPHI_006271</name>
</gene>
<evidence type="ECO:0000256" key="5">
    <source>
        <dbReference type="ARBA" id="ARBA00023242"/>
    </source>
</evidence>
<evidence type="ECO:0000313" key="8">
    <source>
        <dbReference type="Proteomes" id="UP000769157"/>
    </source>
</evidence>
<dbReference type="Proteomes" id="UP000769157">
    <property type="component" value="Unassembled WGS sequence"/>
</dbReference>
<keyword evidence="2" id="KW-0507">mRNA processing</keyword>
<dbReference type="InterPro" id="IPR003107">
    <property type="entry name" value="HAT"/>
</dbReference>
<protein>
    <recommendedName>
        <fullName evidence="9">Pre-mRNA-processing factor 39</fullName>
    </recommendedName>
</protein>
<evidence type="ECO:0000256" key="4">
    <source>
        <dbReference type="ARBA" id="ARBA00023187"/>
    </source>
</evidence>
<dbReference type="InterPro" id="IPR059164">
    <property type="entry name" value="HAT_PRP39_C"/>
</dbReference>
<dbReference type="GO" id="GO:0005685">
    <property type="term" value="C:U1 snRNP"/>
    <property type="evidence" value="ECO:0007669"/>
    <property type="project" value="TreeGrafter"/>
</dbReference>
<comment type="subcellular location">
    <subcellularLocation>
        <location evidence="1">Nucleus</location>
    </subcellularLocation>
</comment>
<dbReference type="Gene3D" id="1.25.40.10">
    <property type="entry name" value="Tetratricopeptide repeat domain"/>
    <property type="match status" value="2"/>
</dbReference>
<keyword evidence="3" id="KW-0677">Repeat</keyword>
<evidence type="ECO:0000256" key="2">
    <source>
        <dbReference type="ARBA" id="ARBA00022664"/>
    </source>
</evidence>
<comment type="caution">
    <text evidence="7">The sequence shown here is derived from an EMBL/GenBank/DDBJ whole genome shotgun (WGS) entry which is preliminary data.</text>
</comment>
<accession>A0A9P8T1M4</accession>
<name>A0A9P8T1M4_9ASCO</name>
<sequence length="635" mass="74129">MDLSPEIDELLADFPQWAAIRAELVENDKDPQLWTDLVAQFESLVSSQLNTLKTNSSLCDLLDADMQYLLTRFPYLADFWKRYVALEYSIAGLDRSIGVLEQAVSSFPCSLELWVDYLNVLISNNLKEEPQIRDLFKQAVSHVGRQFMAHPIWDLYLDWESKHAGPMSLDYVQILLQVVKYPLHQYARYFESLYETITNFTLADLVPTKELDSLVATHFQDTNLEDLDADQLKQISDEYFNGIFTQCYTGVTERWEYESQLPKQNFDFLPVSEQDMTKWTNYLDFEESRGDLEQVKSLYERALVPTCSYETFWIRYLRYLIRNTSDTDFIVSVFNKATDVFVSIDQPEIRYMYAKYYELKLSDLEKARQIYIGMLVSHPDKPFPLARYYQFLYDVLGYDKVNEQSQKLLEKLTGETDTELDSEFADLFKVLTIWTAPQVVVELAKLRWLKRSDVQGARSLLNIYFKSKLTRASVSYWTFFFKFELVQKNAKGLASIVNYVKTHGQIPTSHINLMIDEYRDFLLKTSTPDQLQPVRELIRYILETDPESSTHMKHFLKARLDINHDEDATNKRLVKENGHPGAVTEYRPRLVDPIDFEESLVAQTQAAAMPRFANVERANMAPKYLQMDAVETETN</sequence>
<evidence type="ECO:0000256" key="3">
    <source>
        <dbReference type="ARBA" id="ARBA00022737"/>
    </source>
</evidence>
<dbReference type="GO" id="GO:0000395">
    <property type="term" value="P:mRNA 5'-splice site recognition"/>
    <property type="evidence" value="ECO:0007669"/>
    <property type="project" value="TreeGrafter"/>
</dbReference>
<keyword evidence="8" id="KW-1185">Reference proteome</keyword>
<reference evidence="7" key="1">
    <citation type="journal article" date="2021" name="Open Biol.">
        <title>Shared evolutionary footprints suggest mitochondrial oxidative damage underlies multiple complex I losses in fungi.</title>
        <authorList>
            <person name="Schikora-Tamarit M.A."/>
            <person name="Marcet-Houben M."/>
            <person name="Nosek J."/>
            <person name="Gabaldon T."/>
        </authorList>
    </citation>
    <scope>NUCLEOTIDE SEQUENCE</scope>
    <source>
        <strain evidence="7">CBS6075</strain>
    </source>
</reference>
<dbReference type="GO" id="GO:0030627">
    <property type="term" value="F:pre-mRNA 5'-splice site binding"/>
    <property type="evidence" value="ECO:0007669"/>
    <property type="project" value="TreeGrafter"/>
</dbReference>
<dbReference type="EMBL" id="JAEUBE010000414">
    <property type="protein sequence ID" value="KAH3662090.1"/>
    <property type="molecule type" value="Genomic_DNA"/>
</dbReference>
<dbReference type="Pfam" id="PF23240">
    <property type="entry name" value="HAT_PRP39_N"/>
    <property type="match status" value="1"/>
</dbReference>
<dbReference type="GO" id="GO:0071004">
    <property type="term" value="C:U2-type prespliceosome"/>
    <property type="evidence" value="ECO:0007669"/>
    <property type="project" value="TreeGrafter"/>
</dbReference>
<reference evidence="7" key="2">
    <citation type="submission" date="2021-01" db="EMBL/GenBank/DDBJ databases">
        <authorList>
            <person name="Schikora-Tamarit M.A."/>
        </authorList>
    </citation>
    <scope>NUCLEOTIDE SEQUENCE</scope>
    <source>
        <strain evidence="7">CBS6075</strain>
    </source>
</reference>
<dbReference type="AlphaFoldDB" id="A0A9P8T1M4"/>
<proteinExistence type="inferred from homology"/>
<dbReference type="PANTHER" id="PTHR17204:SF5">
    <property type="entry name" value="PRE-MRNA-PROCESSING FACTOR 39"/>
    <property type="match status" value="1"/>
</dbReference>
<dbReference type="InterPro" id="IPR011990">
    <property type="entry name" value="TPR-like_helical_dom_sf"/>
</dbReference>
<dbReference type="OrthoDB" id="10265668at2759"/>
<dbReference type="GeneID" id="70238235"/>
<evidence type="ECO:0000256" key="1">
    <source>
        <dbReference type="ARBA" id="ARBA00004123"/>
    </source>
</evidence>
<dbReference type="GO" id="GO:0000243">
    <property type="term" value="C:commitment complex"/>
    <property type="evidence" value="ECO:0007669"/>
    <property type="project" value="TreeGrafter"/>
</dbReference>